<dbReference type="EMBL" id="JAACXV010014096">
    <property type="protein sequence ID" value="KAF7270426.1"/>
    <property type="molecule type" value="Genomic_DNA"/>
</dbReference>
<sequence length="135" mass="14669">MESILRETPRPTYPSSPSPAGPCHVIFLIHPPAGTNLFPQIPDAARAAVITRNSPGGPQRKAIKSDSVMAEFTSTTIEHLIGQTHHRTKRSTPTSMGNVVTRFSKDFDGLTRRTVAEPGVNHRRGEGPTPRGKHS</sequence>
<protein>
    <submittedName>
        <fullName evidence="2">Uncharacterized protein</fullName>
    </submittedName>
</protein>
<keyword evidence="3" id="KW-1185">Reference proteome</keyword>
<proteinExistence type="predicted"/>
<dbReference type="Proteomes" id="UP000625711">
    <property type="component" value="Unassembled WGS sequence"/>
</dbReference>
<evidence type="ECO:0000313" key="2">
    <source>
        <dbReference type="EMBL" id="KAF7270426.1"/>
    </source>
</evidence>
<feature type="region of interest" description="Disordered" evidence="1">
    <location>
        <begin position="116"/>
        <end position="135"/>
    </location>
</feature>
<evidence type="ECO:0000256" key="1">
    <source>
        <dbReference type="SAM" id="MobiDB-lite"/>
    </source>
</evidence>
<evidence type="ECO:0000313" key="3">
    <source>
        <dbReference type="Proteomes" id="UP000625711"/>
    </source>
</evidence>
<dbReference type="AlphaFoldDB" id="A0A834I1C9"/>
<name>A0A834I1C9_RHYFE</name>
<reference evidence="2" key="1">
    <citation type="submission" date="2020-08" db="EMBL/GenBank/DDBJ databases">
        <title>Genome sequencing and assembly of the red palm weevil Rhynchophorus ferrugineus.</title>
        <authorList>
            <person name="Dias G.B."/>
            <person name="Bergman C.M."/>
            <person name="Manee M."/>
        </authorList>
    </citation>
    <scope>NUCLEOTIDE SEQUENCE</scope>
    <source>
        <strain evidence="2">AA-2017</strain>
        <tissue evidence="2">Whole larva</tissue>
    </source>
</reference>
<organism evidence="2 3">
    <name type="scientific">Rhynchophorus ferrugineus</name>
    <name type="common">Red palm weevil</name>
    <name type="synonym">Curculio ferrugineus</name>
    <dbReference type="NCBI Taxonomy" id="354439"/>
    <lineage>
        <taxon>Eukaryota</taxon>
        <taxon>Metazoa</taxon>
        <taxon>Ecdysozoa</taxon>
        <taxon>Arthropoda</taxon>
        <taxon>Hexapoda</taxon>
        <taxon>Insecta</taxon>
        <taxon>Pterygota</taxon>
        <taxon>Neoptera</taxon>
        <taxon>Endopterygota</taxon>
        <taxon>Coleoptera</taxon>
        <taxon>Polyphaga</taxon>
        <taxon>Cucujiformia</taxon>
        <taxon>Curculionidae</taxon>
        <taxon>Dryophthorinae</taxon>
        <taxon>Rhynchophorus</taxon>
    </lineage>
</organism>
<gene>
    <name evidence="2" type="ORF">GWI33_016621</name>
</gene>
<comment type="caution">
    <text evidence="2">The sequence shown here is derived from an EMBL/GenBank/DDBJ whole genome shotgun (WGS) entry which is preliminary data.</text>
</comment>
<accession>A0A834I1C9</accession>